<evidence type="ECO:0000256" key="1">
    <source>
        <dbReference type="SAM" id="MobiDB-lite"/>
    </source>
</evidence>
<feature type="region of interest" description="Disordered" evidence="1">
    <location>
        <begin position="80"/>
        <end position="134"/>
    </location>
</feature>
<dbReference type="AlphaFoldDB" id="A0A926DTK7"/>
<reference evidence="3" key="1">
    <citation type="submission" date="2020-08" db="EMBL/GenBank/DDBJ databases">
        <title>Genome public.</title>
        <authorList>
            <person name="Liu C."/>
            <person name="Sun Q."/>
        </authorList>
    </citation>
    <scope>NUCLEOTIDE SEQUENCE</scope>
    <source>
        <strain evidence="3">NSJ-32</strain>
    </source>
</reference>
<evidence type="ECO:0000259" key="2">
    <source>
        <dbReference type="PROSITE" id="PS50126"/>
    </source>
</evidence>
<dbReference type="InterPro" id="IPR003029">
    <property type="entry name" value="S1_domain"/>
</dbReference>
<gene>
    <name evidence="3" type="ORF">H8730_16025</name>
</gene>
<dbReference type="PANTHER" id="PTHR10724">
    <property type="entry name" value="30S RIBOSOMAL PROTEIN S1"/>
    <property type="match status" value="1"/>
</dbReference>
<dbReference type="Pfam" id="PF00575">
    <property type="entry name" value="S1"/>
    <property type="match status" value="1"/>
</dbReference>
<dbReference type="InterPro" id="IPR050437">
    <property type="entry name" value="Ribos_protein_bS1-like"/>
</dbReference>
<proteinExistence type="predicted"/>
<feature type="compositionally biased region" description="Basic and acidic residues" evidence="1">
    <location>
        <begin position="87"/>
        <end position="101"/>
    </location>
</feature>
<dbReference type="GO" id="GO:0006412">
    <property type="term" value="P:translation"/>
    <property type="evidence" value="ECO:0007669"/>
    <property type="project" value="TreeGrafter"/>
</dbReference>
<comment type="caution">
    <text evidence="3">The sequence shown here is derived from an EMBL/GenBank/DDBJ whole genome shotgun (WGS) entry which is preliminary data.</text>
</comment>
<dbReference type="SUPFAM" id="SSF50249">
    <property type="entry name" value="Nucleic acid-binding proteins"/>
    <property type="match status" value="1"/>
</dbReference>
<dbReference type="InterPro" id="IPR012340">
    <property type="entry name" value="NA-bd_OB-fold"/>
</dbReference>
<organism evidence="3 4">
    <name type="scientific">Bianquea renquensis</name>
    <dbReference type="NCBI Taxonomy" id="2763661"/>
    <lineage>
        <taxon>Bacteria</taxon>
        <taxon>Bacillati</taxon>
        <taxon>Bacillota</taxon>
        <taxon>Clostridia</taxon>
        <taxon>Eubacteriales</taxon>
        <taxon>Bianqueaceae</taxon>
        <taxon>Bianquea</taxon>
    </lineage>
</organism>
<dbReference type="SMART" id="SM00316">
    <property type="entry name" value="S1"/>
    <property type="match status" value="1"/>
</dbReference>
<dbReference type="GO" id="GO:0003735">
    <property type="term" value="F:structural constituent of ribosome"/>
    <property type="evidence" value="ECO:0007669"/>
    <property type="project" value="TreeGrafter"/>
</dbReference>
<dbReference type="GO" id="GO:0005737">
    <property type="term" value="C:cytoplasm"/>
    <property type="evidence" value="ECO:0007669"/>
    <property type="project" value="UniProtKB-ARBA"/>
</dbReference>
<evidence type="ECO:0000313" key="3">
    <source>
        <dbReference type="EMBL" id="MBC8545050.1"/>
    </source>
</evidence>
<protein>
    <submittedName>
        <fullName evidence="3">S1 RNA-binding domain-containing protein</fullName>
    </submittedName>
</protein>
<dbReference type="FunFam" id="2.40.50.140:FF:000051">
    <property type="entry name" value="RNA-binding transcriptional accessory protein"/>
    <property type="match status" value="1"/>
</dbReference>
<sequence length="150" mass="16395">MRSVIMSVEVNSVLKGKVTGIQSFGAFVALEGEDTQGLIHISEVSNTYVKDINDFLTVGQEVEVKVIKVDTEKNKISLSIRALMPDPEGRGKRESKGESRENNNGNAPRAPKRNAGGGRRRGVASPKIENTEEGYNVLGEKLREALKLDE</sequence>
<dbReference type="PROSITE" id="PS50126">
    <property type="entry name" value="S1"/>
    <property type="match status" value="1"/>
</dbReference>
<dbReference type="Proteomes" id="UP000657006">
    <property type="component" value="Unassembled WGS sequence"/>
</dbReference>
<accession>A0A926DTK7</accession>
<name>A0A926DTK7_9FIRM</name>
<dbReference type="GO" id="GO:0003729">
    <property type="term" value="F:mRNA binding"/>
    <property type="evidence" value="ECO:0007669"/>
    <property type="project" value="UniProtKB-ARBA"/>
</dbReference>
<dbReference type="EMBL" id="JACRSQ010000042">
    <property type="protein sequence ID" value="MBC8545050.1"/>
    <property type="molecule type" value="Genomic_DNA"/>
</dbReference>
<dbReference type="Gene3D" id="2.40.50.140">
    <property type="entry name" value="Nucleic acid-binding proteins"/>
    <property type="match status" value="1"/>
</dbReference>
<feature type="domain" description="S1 motif" evidence="2">
    <location>
        <begin position="11"/>
        <end position="81"/>
    </location>
</feature>
<keyword evidence="4" id="KW-1185">Reference proteome</keyword>
<evidence type="ECO:0000313" key="4">
    <source>
        <dbReference type="Proteomes" id="UP000657006"/>
    </source>
</evidence>